<keyword evidence="9" id="KW-0234">DNA repair</keyword>
<dbReference type="SMART" id="SM00279">
    <property type="entry name" value="HhH2"/>
    <property type="match status" value="1"/>
</dbReference>
<dbReference type="InterPro" id="IPR019760">
    <property type="entry name" value="DNA-dir_DNA_pol_A_CS"/>
</dbReference>
<evidence type="ECO:0000256" key="2">
    <source>
        <dbReference type="ARBA" id="ARBA00012417"/>
    </source>
</evidence>
<dbReference type="CDD" id="cd09859">
    <property type="entry name" value="PIN_53EXO"/>
    <property type="match status" value="1"/>
</dbReference>
<dbReference type="Pfam" id="PF00476">
    <property type="entry name" value="DNA_pol_A"/>
    <property type="match status" value="1"/>
</dbReference>
<evidence type="ECO:0000259" key="11">
    <source>
        <dbReference type="SMART" id="SM00475"/>
    </source>
</evidence>
<dbReference type="InterPro" id="IPR036397">
    <property type="entry name" value="RNaseH_sf"/>
</dbReference>
<dbReference type="Gene3D" id="3.40.50.1010">
    <property type="entry name" value="5'-nuclease"/>
    <property type="match status" value="1"/>
</dbReference>
<dbReference type="EMBL" id="JANFYT010000035">
    <property type="protein sequence ID" value="MCQ4815390.1"/>
    <property type="molecule type" value="Genomic_DNA"/>
</dbReference>
<sequence>MKKQMLLIDGHGLAFRGFYALPENLAAADGTPTNAVLGFMNMLMKALEEWPSEGLGIFFDVKGPTKRHELFENYKEGRKPTPESFKVQLPLIVELCRLMGMPVFMREGVEADDCIVSTAAAGARGGWGVRILSADKDLFQVINGDIEVIRPSRGVTDFSLYDEGNFKEKYGFEPPLMADYLALVGDAVDNIPGVPGIGDKTAKELVGRYGSLEKIYENLDTVAKARRGKLEENRELAFRSRELIVPQPTEAVPFDELTVREPDLEELLKLCRRLGLKKLTERFSGDAGQAAAGSAMGVLDREIEASDVSLDELLASDELAAAPAALMLGGFALADRRGRCANLDLSSAEEVEKFRGWTERGTLTLYGCRTLMSLYPELPLPPFERIHDLEVSNYLLHPDRGGAKGIARAIGGPLPEDQELALRLFDLYAFFEPDLKKYGLEKVMLGIDLPLSKTLAKMYRTGIHADAGMLAAVEGELSRNIAAAEADIESYVGEKINLSSPKQVSQLLFERLMLPPIKKNHRGYSTDAYVLEELSKLPEPLCVVPRKIINYREESKVQTGFVQPFLKLSREGGGLIHSTFDHLSTGTGRLASKDPNVQNMPVFGEWADRFRACFTPRGADSVFVAADYSQIELRVLADLTGEEKLIQAFRDGQDIHLETASWVFGLPSEDITPEQRRFAKVVNFGLIYGMSAFGLAQRLGIPRPEAARMVERYFSVLPKVQKYMSDSVAEAKERGYTISHFGRIRPLAEVSTIEGRGNNPLNRVAVNSPLQSTAADIAKVALFRFDDALEKEFPAAKTVLQIHDSIVCECCEEEAAAVEKLLVKTMEAVDVLKVPLKAEPKRGRSLKEV</sequence>
<dbReference type="SUPFAM" id="SSF56672">
    <property type="entry name" value="DNA/RNA polymerases"/>
    <property type="match status" value="1"/>
</dbReference>
<evidence type="ECO:0000256" key="6">
    <source>
        <dbReference type="ARBA" id="ARBA00022763"/>
    </source>
</evidence>
<dbReference type="EC" id="2.7.7.7" evidence="2"/>
<dbReference type="FunFam" id="1.10.150.20:FF:000003">
    <property type="entry name" value="DNA polymerase I"/>
    <property type="match status" value="1"/>
</dbReference>
<dbReference type="InterPro" id="IPR020045">
    <property type="entry name" value="DNA_polI_H3TH"/>
</dbReference>
<dbReference type="Pfam" id="PF02739">
    <property type="entry name" value="5_3_exonuc_N"/>
    <property type="match status" value="1"/>
</dbReference>
<dbReference type="GO" id="GO:0006302">
    <property type="term" value="P:double-strand break repair"/>
    <property type="evidence" value="ECO:0007669"/>
    <property type="project" value="TreeGrafter"/>
</dbReference>
<comment type="similarity">
    <text evidence="1">Belongs to the DNA polymerase type-A family.</text>
</comment>
<dbReference type="GO" id="GO:0003677">
    <property type="term" value="F:DNA binding"/>
    <property type="evidence" value="ECO:0007669"/>
    <property type="project" value="UniProtKB-KW"/>
</dbReference>
<evidence type="ECO:0000256" key="7">
    <source>
        <dbReference type="ARBA" id="ARBA00022932"/>
    </source>
</evidence>
<proteinExistence type="inferred from homology"/>
<dbReference type="InterPro" id="IPR001098">
    <property type="entry name" value="DNA-dir_DNA_pol_A_palm_dom"/>
</dbReference>
<dbReference type="PANTHER" id="PTHR10133:SF27">
    <property type="entry name" value="DNA POLYMERASE NU"/>
    <property type="match status" value="1"/>
</dbReference>
<evidence type="ECO:0000256" key="9">
    <source>
        <dbReference type="ARBA" id="ARBA00023204"/>
    </source>
</evidence>
<dbReference type="SUPFAM" id="SSF47807">
    <property type="entry name" value="5' to 3' exonuclease, C-terminal subdomain"/>
    <property type="match status" value="1"/>
</dbReference>
<reference evidence="13 14" key="1">
    <citation type="submission" date="2022-06" db="EMBL/GenBank/DDBJ databases">
        <title>Isolation of gut microbiota from human fecal samples.</title>
        <authorList>
            <person name="Pamer E.G."/>
            <person name="Barat B."/>
            <person name="Waligurski E."/>
            <person name="Medina S."/>
            <person name="Paddock L."/>
            <person name="Mostad J."/>
        </authorList>
    </citation>
    <scope>NUCLEOTIDE SEQUENCE [LARGE SCALE GENOMIC DNA]</scope>
    <source>
        <strain evidence="13 14">DFI.9.90</strain>
    </source>
</reference>
<keyword evidence="14" id="KW-1185">Reference proteome</keyword>
<feature type="domain" description="DNA-directed DNA polymerase family A palm" evidence="12">
    <location>
        <begin position="611"/>
        <end position="814"/>
    </location>
</feature>
<dbReference type="Gene3D" id="1.20.1060.10">
    <property type="entry name" value="Taq DNA Polymerase, Chain T, domain 4"/>
    <property type="match status" value="1"/>
</dbReference>
<dbReference type="InterPro" id="IPR020046">
    <property type="entry name" value="5-3_exonucl_a-hlix_arch_N"/>
</dbReference>
<evidence type="ECO:0000259" key="12">
    <source>
        <dbReference type="SMART" id="SM00482"/>
    </source>
</evidence>
<dbReference type="Gene3D" id="1.10.150.20">
    <property type="entry name" value="5' to 3' exonuclease, C-terminal subdomain"/>
    <property type="match status" value="2"/>
</dbReference>
<dbReference type="InterPro" id="IPR002421">
    <property type="entry name" value="5-3_exonuclease"/>
</dbReference>
<dbReference type="SMART" id="SM00482">
    <property type="entry name" value="POLAc"/>
    <property type="match status" value="1"/>
</dbReference>
<dbReference type="InterPro" id="IPR029060">
    <property type="entry name" value="PIN-like_dom_sf"/>
</dbReference>
<comment type="catalytic activity">
    <reaction evidence="10">
        <text>DNA(n) + a 2'-deoxyribonucleoside 5'-triphosphate = DNA(n+1) + diphosphate</text>
        <dbReference type="Rhea" id="RHEA:22508"/>
        <dbReference type="Rhea" id="RHEA-COMP:17339"/>
        <dbReference type="Rhea" id="RHEA-COMP:17340"/>
        <dbReference type="ChEBI" id="CHEBI:33019"/>
        <dbReference type="ChEBI" id="CHEBI:61560"/>
        <dbReference type="ChEBI" id="CHEBI:173112"/>
        <dbReference type="EC" id="2.7.7.7"/>
    </reaction>
</comment>
<dbReference type="PROSITE" id="PS00447">
    <property type="entry name" value="DNA_POLYMERASE_A"/>
    <property type="match status" value="1"/>
</dbReference>
<keyword evidence="6" id="KW-0227">DNA damage</keyword>
<evidence type="ECO:0000313" key="13">
    <source>
        <dbReference type="EMBL" id="MCQ4815390.1"/>
    </source>
</evidence>
<keyword evidence="5" id="KW-0235">DNA replication</keyword>
<dbReference type="AlphaFoldDB" id="A0AAW5K3J8"/>
<dbReference type="PRINTS" id="PR00868">
    <property type="entry name" value="DNAPOLI"/>
</dbReference>
<dbReference type="GO" id="GO:0003887">
    <property type="term" value="F:DNA-directed DNA polymerase activity"/>
    <property type="evidence" value="ECO:0007669"/>
    <property type="project" value="UniProtKB-KW"/>
</dbReference>
<keyword evidence="3" id="KW-0808">Transferase</keyword>
<dbReference type="Gene3D" id="3.30.420.10">
    <property type="entry name" value="Ribonuclease H-like superfamily/Ribonuclease H"/>
    <property type="match status" value="1"/>
</dbReference>
<dbReference type="GO" id="GO:0006261">
    <property type="term" value="P:DNA-templated DNA replication"/>
    <property type="evidence" value="ECO:0007669"/>
    <property type="project" value="InterPro"/>
</dbReference>
<keyword evidence="8" id="KW-0238">DNA-binding</keyword>
<organism evidence="13 14">
    <name type="scientific">Cloacibacillus evryensis</name>
    <dbReference type="NCBI Taxonomy" id="508460"/>
    <lineage>
        <taxon>Bacteria</taxon>
        <taxon>Thermotogati</taxon>
        <taxon>Synergistota</taxon>
        <taxon>Synergistia</taxon>
        <taxon>Synergistales</taxon>
        <taxon>Synergistaceae</taxon>
        <taxon>Cloacibacillus</taxon>
    </lineage>
</organism>
<dbReference type="FunFam" id="1.10.150.20:FF:000002">
    <property type="entry name" value="DNA polymerase I"/>
    <property type="match status" value="1"/>
</dbReference>
<dbReference type="InterPro" id="IPR002298">
    <property type="entry name" value="DNA_polymerase_A"/>
</dbReference>
<dbReference type="InterPro" id="IPR036279">
    <property type="entry name" value="5-3_exonuclease_C_sf"/>
</dbReference>
<keyword evidence="7" id="KW-0239">DNA-directed DNA polymerase</keyword>
<evidence type="ECO:0000256" key="10">
    <source>
        <dbReference type="ARBA" id="ARBA00049244"/>
    </source>
</evidence>
<dbReference type="Pfam" id="PF01367">
    <property type="entry name" value="5_3_exonuc"/>
    <property type="match status" value="1"/>
</dbReference>
<evidence type="ECO:0000256" key="3">
    <source>
        <dbReference type="ARBA" id="ARBA00022679"/>
    </source>
</evidence>
<dbReference type="InterPro" id="IPR008918">
    <property type="entry name" value="HhH2"/>
</dbReference>
<keyword evidence="4" id="KW-0548">Nucleotidyltransferase</keyword>
<name>A0AAW5K3J8_9BACT</name>
<dbReference type="InterPro" id="IPR043502">
    <property type="entry name" value="DNA/RNA_pol_sf"/>
</dbReference>
<dbReference type="RefSeq" id="WP_008709736.1">
    <property type="nucleotide sequence ID" value="NZ_CABKQM010000004.1"/>
</dbReference>
<evidence type="ECO:0000313" key="14">
    <source>
        <dbReference type="Proteomes" id="UP001205919"/>
    </source>
</evidence>
<evidence type="ECO:0000256" key="4">
    <source>
        <dbReference type="ARBA" id="ARBA00022695"/>
    </source>
</evidence>
<evidence type="ECO:0000256" key="8">
    <source>
        <dbReference type="ARBA" id="ARBA00023125"/>
    </source>
</evidence>
<accession>A0AAW5K3J8</accession>
<evidence type="ECO:0000256" key="5">
    <source>
        <dbReference type="ARBA" id="ARBA00022705"/>
    </source>
</evidence>
<dbReference type="CDD" id="cd09898">
    <property type="entry name" value="H3TH_53EXO"/>
    <property type="match status" value="1"/>
</dbReference>
<dbReference type="PANTHER" id="PTHR10133">
    <property type="entry name" value="DNA POLYMERASE I"/>
    <property type="match status" value="1"/>
</dbReference>
<dbReference type="GO" id="GO:0008409">
    <property type="term" value="F:5'-3' exonuclease activity"/>
    <property type="evidence" value="ECO:0007669"/>
    <property type="project" value="InterPro"/>
</dbReference>
<dbReference type="Gene3D" id="3.30.70.370">
    <property type="match status" value="1"/>
</dbReference>
<feature type="domain" description="5'-3' exonuclease" evidence="11">
    <location>
        <begin position="2"/>
        <end position="262"/>
    </location>
</feature>
<dbReference type="SMART" id="SM00475">
    <property type="entry name" value="53EXOc"/>
    <property type="match status" value="1"/>
</dbReference>
<comment type="caution">
    <text evidence="13">The sequence shown here is derived from an EMBL/GenBank/DDBJ whole genome shotgun (WGS) entry which is preliminary data.</text>
</comment>
<evidence type="ECO:0000256" key="1">
    <source>
        <dbReference type="ARBA" id="ARBA00007705"/>
    </source>
</evidence>
<dbReference type="SUPFAM" id="SSF88723">
    <property type="entry name" value="PIN domain-like"/>
    <property type="match status" value="1"/>
</dbReference>
<protein>
    <recommendedName>
        <fullName evidence="2">DNA-directed DNA polymerase</fullName>
        <ecNumber evidence="2">2.7.7.7</ecNumber>
    </recommendedName>
</protein>
<dbReference type="Proteomes" id="UP001205919">
    <property type="component" value="Unassembled WGS sequence"/>
</dbReference>
<gene>
    <name evidence="13" type="ORF">NE630_13200</name>
</gene>